<sequence>MMGLQQVRTESKRNVKPIPDDAELALVAYSLGIAAGAWAWSKYVYRDQKAHSEFWSGAFAGLAGVGQGAILNRIAQELRKQLFCVLQMTAGINMHG</sequence>
<dbReference type="EMBL" id="AGSI01000002">
    <property type="protein sequence ID" value="EIE26252.1"/>
    <property type="molecule type" value="Genomic_DNA"/>
</dbReference>
<evidence type="ECO:0000313" key="3">
    <source>
        <dbReference type="Proteomes" id="UP000007264"/>
    </source>
</evidence>
<evidence type="ECO:0000313" key="2">
    <source>
        <dbReference type="EMBL" id="EIE26252.1"/>
    </source>
</evidence>
<protein>
    <submittedName>
        <fullName evidence="2">Uncharacterized protein</fullName>
    </submittedName>
</protein>
<dbReference type="AlphaFoldDB" id="I0Z6I3"/>
<dbReference type="Proteomes" id="UP000007264">
    <property type="component" value="Unassembled WGS sequence"/>
</dbReference>
<proteinExistence type="predicted"/>
<dbReference type="GeneID" id="17044270"/>
<keyword evidence="3" id="KW-1185">Reference proteome</keyword>
<gene>
    <name evidence="2" type="ORF">COCSUDRAFT_32118</name>
</gene>
<keyword evidence="1" id="KW-0812">Transmembrane</keyword>
<name>I0Z6I3_COCSC</name>
<evidence type="ECO:0000256" key="1">
    <source>
        <dbReference type="SAM" id="Phobius"/>
    </source>
</evidence>
<reference evidence="2 3" key="1">
    <citation type="journal article" date="2012" name="Genome Biol.">
        <title>The genome of the polar eukaryotic microalga coccomyxa subellipsoidea reveals traits of cold adaptation.</title>
        <authorList>
            <person name="Blanc G."/>
            <person name="Agarkova I."/>
            <person name="Grimwood J."/>
            <person name="Kuo A."/>
            <person name="Brueggeman A."/>
            <person name="Dunigan D."/>
            <person name="Gurnon J."/>
            <person name="Ladunga I."/>
            <person name="Lindquist E."/>
            <person name="Lucas S."/>
            <person name="Pangilinan J."/>
            <person name="Proschold T."/>
            <person name="Salamov A."/>
            <person name="Schmutz J."/>
            <person name="Weeks D."/>
            <person name="Yamada T."/>
            <person name="Claverie J.M."/>
            <person name="Grigoriev I."/>
            <person name="Van Etten J."/>
            <person name="Lomsadze A."/>
            <person name="Borodovsky M."/>
        </authorList>
    </citation>
    <scope>NUCLEOTIDE SEQUENCE [LARGE SCALE GENOMIC DNA]</scope>
    <source>
        <strain evidence="2 3">C-169</strain>
    </source>
</reference>
<comment type="caution">
    <text evidence="2">The sequence shown here is derived from an EMBL/GenBank/DDBJ whole genome shotgun (WGS) entry which is preliminary data.</text>
</comment>
<dbReference type="RefSeq" id="XP_005650796.1">
    <property type="nucleotide sequence ID" value="XM_005650739.1"/>
</dbReference>
<accession>I0Z6I3</accession>
<organism evidence="2 3">
    <name type="scientific">Coccomyxa subellipsoidea (strain C-169)</name>
    <name type="common">Green microalga</name>
    <dbReference type="NCBI Taxonomy" id="574566"/>
    <lineage>
        <taxon>Eukaryota</taxon>
        <taxon>Viridiplantae</taxon>
        <taxon>Chlorophyta</taxon>
        <taxon>core chlorophytes</taxon>
        <taxon>Trebouxiophyceae</taxon>
        <taxon>Trebouxiophyceae incertae sedis</taxon>
        <taxon>Coccomyxaceae</taxon>
        <taxon>Coccomyxa</taxon>
        <taxon>Coccomyxa subellipsoidea</taxon>
    </lineage>
</organism>
<dbReference type="KEGG" id="csl:COCSUDRAFT_32118"/>
<feature type="transmembrane region" description="Helical" evidence="1">
    <location>
        <begin position="52"/>
        <end position="71"/>
    </location>
</feature>
<keyword evidence="1" id="KW-1133">Transmembrane helix</keyword>
<keyword evidence="1" id="KW-0472">Membrane</keyword>
<feature type="transmembrane region" description="Helical" evidence="1">
    <location>
        <begin position="21"/>
        <end position="40"/>
    </location>
</feature>